<dbReference type="RefSeq" id="WP_312855635.1">
    <property type="nucleotide sequence ID" value="NZ_BAABGK010000110.1"/>
</dbReference>
<comment type="caution">
    <text evidence="2">The sequence shown here is derived from an EMBL/GenBank/DDBJ whole genome shotgun (WGS) entry which is preliminary data.</text>
</comment>
<evidence type="ECO:0000313" key="3">
    <source>
        <dbReference type="Proteomes" id="UP000523000"/>
    </source>
</evidence>
<dbReference type="InterPro" id="IPR018649">
    <property type="entry name" value="SHOCT"/>
</dbReference>
<protein>
    <recommendedName>
        <fullName evidence="1">SHOCT domain-containing protein</fullName>
    </recommendedName>
</protein>
<dbReference type="EMBL" id="JACHVS010000001">
    <property type="protein sequence ID" value="MBB2995479.1"/>
    <property type="molecule type" value="Genomic_DNA"/>
</dbReference>
<accession>A0A839QH27</accession>
<dbReference type="Proteomes" id="UP000523000">
    <property type="component" value="Unassembled WGS sequence"/>
</dbReference>
<dbReference type="AlphaFoldDB" id="A0A839QH27"/>
<name>A0A839QH27_9MICC</name>
<evidence type="ECO:0000313" key="2">
    <source>
        <dbReference type="EMBL" id="MBB2995479.1"/>
    </source>
</evidence>
<reference evidence="2 3" key="1">
    <citation type="submission" date="2020-08" db="EMBL/GenBank/DDBJ databases">
        <title>Sequencing the genomes of 1000 actinobacteria strains.</title>
        <authorList>
            <person name="Klenk H.-P."/>
        </authorList>
    </citation>
    <scope>NUCLEOTIDE SEQUENCE [LARGE SCALE GENOMIC DNA]</scope>
    <source>
        <strain evidence="2 3">DSM 22826</strain>
    </source>
</reference>
<organism evidence="2 3">
    <name type="scientific">Paeniglutamicibacter cryotolerans</name>
    <dbReference type="NCBI Taxonomy" id="670079"/>
    <lineage>
        <taxon>Bacteria</taxon>
        <taxon>Bacillati</taxon>
        <taxon>Actinomycetota</taxon>
        <taxon>Actinomycetes</taxon>
        <taxon>Micrococcales</taxon>
        <taxon>Micrococcaceae</taxon>
        <taxon>Paeniglutamicibacter</taxon>
    </lineage>
</organism>
<sequence>MAERSYEYASHAQAATEQYIKGVAATNPADEIEKAKTLLDAGTITQEEYQGLKARALR</sequence>
<gene>
    <name evidence="2" type="ORF">E9229_001670</name>
</gene>
<feature type="domain" description="SHOCT" evidence="1">
    <location>
        <begin position="30"/>
        <end position="57"/>
    </location>
</feature>
<dbReference type="Pfam" id="PF09851">
    <property type="entry name" value="SHOCT"/>
    <property type="match status" value="1"/>
</dbReference>
<proteinExistence type="predicted"/>
<evidence type="ECO:0000259" key="1">
    <source>
        <dbReference type="Pfam" id="PF09851"/>
    </source>
</evidence>
<keyword evidence="3" id="KW-1185">Reference proteome</keyword>